<name>A0A2V2FD60_9FIRM</name>
<dbReference type="PROSITE" id="PS51186">
    <property type="entry name" value="GNAT"/>
    <property type="match status" value="1"/>
</dbReference>
<dbReference type="SUPFAM" id="SSF55729">
    <property type="entry name" value="Acyl-CoA N-acyltransferases (Nat)"/>
    <property type="match status" value="1"/>
</dbReference>
<sequence>MIIRKYQAWDCLEIIELFKDTVLNVNCQDYSPEQLQAWIRSSEDVDGWNNAFLEHRTLVALEDNKIVGFADMTNDGFLDRLYVHKDYQHQHIGKALCDELEAWIWQQGGVNIRTHASITAKPFYEKRGYRVICEQYVQRENCKLKNYIMEKTK</sequence>
<reference evidence="2 3" key="1">
    <citation type="submission" date="2018-05" db="EMBL/GenBank/DDBJ databases">
        <title>Genomic Encyclopedia of Type Strains, Phase IV (KMG-IV): sequencing the most valuable type-strain genomes for metagenomic binning, comparative biology and taxonomic classification.</title>
        <authorList>
            <person name="Goeker M."/>
        </authorList>
    </citation>
    <scope>NUCLEOTIDE SEQUENCE [LARGE SCALE GENOMIC DNA]</scope>
    <source>
        <strain evidence="2 3">JC118</strain>
    </source>
</reference>
<dbReference type="STRING" id="1034346.GCA_000313565_03066"/>
<organism evidence="2 3">
    <name type="scientific">Dielma fastidiosa</name>
    <dbReference type="NCBI Taxonomy" id="1034346"/>
    <lineage>
        <taxon>Bacteria</taxon>
        <taxon>Bacillati</taxon>
        <taxon>Bacillota</taxon>
        <taxon>Erysipelotrichia</taxon>
        <taxon>Erysipelotrichales</taxon>
        <taxon>Erysipelotrichaceae</taxon>
        <taxon>Dielma</taxon>
    </lineage>
</organism>
<dbReference type="RefSeq" id="WP_022939342.1">
    <property type="nucleotide sequence ID" value="NZ_CABKRQ010000009.1"/>
</dbReference>
<gene>
    <name evidence="2" type="ORF">DES51_11514</name>
</gene>
<keyword evidence="2" id="KW-0808">Transferase</keyword>
<evidence type="ECO:0000313" key="3">
    <source>
        <dbReference type="Proteomes" id="UP000247612"/>
    </source>
</evidence>
<dbReference type="CDD" id="cd04301">
    <property type="entry name" value="NAT_SF"/>
    <property type="match status" value="1"/>
</dbReference>
<dbReference type="Gene3D" id="3.40.630.30">
    <property type="match status" value="1"/>
</dbReference>
<dbReference type="PANTHER" id="PTHR43451">
    <property type="entry name" value="ACETYLTRANSFERASE (GNAT) FAMILY PROTEIN"/>
    <property type="match status" value="1"/>
</dbReference>
<dbReference type="OrthoDB" id="424368at2"/>
<dbReference type="AlphaFoldDB" id="A0A2V2FD60"/>
<dbReference type="InterPro" id="IPR052564">
    <property type="entry name" value="N-acetyltrans/Recomb-assoc"/>
</dbReference>
<dbReference type="InterPro" id="IPR016181">
    <property type="entry name" value="Acyl_CoA_acyltransferase"/>
</dbReference>
<dbReference type="PANTHER" id="PTHR43451:SF1">
    <property type="entry name" value="ACETYLTRANSFERASE"/>
    <property type="match status" value="1"/>
</dbReference>
<keyword evidence="3" id="KW-1185">Reference proteome</keyword>
<dbReference type="Proteomes" id="UP000247612">
    <property type="component" value="Unassembled WGS sequence"/>
</dbReference>
<evidence type="ECO:0000313" key="2">
    <source>
        <dbReference type="EMBL" id="PXX76037.1"/>
    </source>
</evidence>
<dbReference type="GO" id="GO:0016747">
    <property type="term" value="F:acyltransferase activity, transferring groups other than amino-acyl groups"/>
    <property type="evidence" value="ECO:0007669"/>
    <property type="project" value="InterPro"/>
</dbReference>
<evidence type="ECO:0000259" key="1">
    <source>
        <dbReference type="PROSITE" id="PS51186"/>
    </source>
</evidence>
<dbReference type="InterPro" id="IPR000182">
    <property type="entry name" value="GNAT_dom"/>
</dbReference>
<feature type="domain" description="N-acetyltransferase" evidence="1">
    <location>
        <begin position="1"/>
        <end position="153"/>
    </location>
</feature>
<accession>A0A2V2FD60</accession>
<proteinExistence type="predicted"/>
<comment type="caution">
    <text evidence="2">The sequence shown here is derived from an EMBL/GenBank/DDBJ whole genome shotgun (WGS) entry which is preliminary data.</text>
</comment>
<dbReference type="EMBL" id="QJKH01000015">
    <property type="protein sequence ID" value="PXX76037.1"/>
    <property type="molecule type" value="Genomic_DNA"/>
</dbReference>
<protein>
    <submittedName>
        <fullName evidence="2">Putative acetyltransferase</fullName>
    </submittedName>
</protein>
<dbReference type="Pfam" id="PF13673">
    <property type="entry name" value="Acetyltransf_10"/>
    <property type="match status" value="1"/>
</dbReference>